<proteinExistence type="predicted"/>
<gene>
    <name evidence="2" type="ORF">HH214_04520</name>
</gene>
<organism evidence="2 3">
    <name type="scientific">Mucilaginibacter robiniae</name>
    <dbReference type="NCBI Taxonomy" id="2728022"/>
    <lineage>
        <taxon>Bacteria</taxon>
        <taxon>Pseudomonadati</taxon>
        <taxon>Bacteroidota</taxon>
        <taxon>Sphingobacteriia</taxon>
        <taxon>Sphingobacteriales</taxon>
        <taxon>Sphingobacteriaceae</taxon>
        <taxon>Mucilaginibacter</taxon>
    </lineage>
</organism>
<feature type="compositionally biased region" description="Basic and acidic residues" evidence="1">
    <location>
        <begin position="69"/>
        <end position="82"/>
    </location>
</feature>
<dbReference type="RefSeq" id="WP_169606210.1">
    <property type="nucleotide sequence ID" value="NZ_CP051682.1"/>
</dbReference>
<feature type="region of interest" description="Disordered" evidence="1">
    <location>
        <begin position="1"/>
        <end position="82"/>
    </location>
</feature>
<dbReference type="Proteomes" id="UP000503278">
    <property type="component" value="Chromosome"/>
</dbReference>
<name>A0A7L5E327_9SPHI</name>
<evidence type="ECO:0000313" key="3">
    <source>
        <dbReference type="Proteomes" id="UP000503278"/>
    </source>
</evidence>
<evidence type="ECO:0000313" key="2">
    <source>
        <dbReference type="EMBL" id="QJD95193.1"/>
    </source>
</evidence>
<keyword evidence="3" id="KW-1185">Reference proteome</keyword>
<dbReference type="EMBL" id="CP051682">
    <property type="protein sequence ID" value="QJD95193.1"/>
    <property type="molecule type" value="Genomic_DNA"/>
</dbReference>
<feature type="compositionally biased region" description="Polar residues" evidence="1">
    <location>
        <begin position="20"/>
        <end position="31"/>
    </location>
</feature>
<dbReference type="AlphaFoldDB" id="A0A7L5E327"/>
<dbReference type="KEGG" id="mrob:HH214_04520"/>
<reference evidence="2 3" key="1">
    <citation type="submission" date="2020-04" db="EMBL/GenBank/DDBJ databases">
        <title>Genome sequencing of novel species.</title>
        <authorList>
            <person name="Heo J."/>
            <person name="Kim S.-J."/>
            <person name="Kim J.-S."/>
            <person name="Hong S.-B."/>
            <person name="Kwon S.-W."/>
        </authorList>
    </citation>
    <scope>NUCLEOTIDE SEQUENCE [LARGE SCALE GENOMIC DNA]</scope>
    <source>
        <strain evidence="2 3">F39-2</strain>
    </source>
</reference>
<sequence length="82" mass="8937">MASEQTTPINEEENEKAATRNPNDTNLGPTNDNKDAGEMEAWQRAYDASVPSSELNLDSGDFAGGPVGEDDKDKQDRPNLKQ</sequence>
<accession>A0A7L5E327</accession>
<evidence type="ECO:0000256" key="1">
    <source>
        <dbReference type="SAM" id="MobiDB-lite"/>
    </source>
</evidence>
<protein>
    <submittedName>
        <fullName evidence="2">Uncharacterized protein</fullName>
    </submittedName>
</protein>